<feature type="transmembrane region" description="Helical" evidence="6">
    <location>
        <begin position="50"/>
        <end position="69"/>
    </location>
</feature>
<dbReference type="Proteomes" id="UP001489004">
    <property type="component" value="Unassembled WGS sequence"/>
</dbReference>
<dbReference type="SUPFAM" id="SSF103481">
    <property type="entry name" value="Multidrug resistance efflux transporter EmrE"/>
    <property type="match status" value="1"/>
</dbReference>
<evidence type="ECO:0000256" key="4">
    <source>
        <dbReference type="ARBA" id="ARBA00022989"/>
    </source>
</evidence>
<feature type="transmembrane region" description="Helical" evidence="6">
    <location>
        <begin position="178"/>
        <end position="199"/>
    </location>
</feature>
<protein>
    <recommendedName>
        <fullName evidence="7">EamA domain-containing protein</fullName>
    </recommendedName>
</protein>
<dbReference type="AlphaFoldDB" id="A0AAW1PTQ5"/>
<evidence type="ECO:0000256" key="1">
    <source>
        <dbReference type="ARBA" id="ARBA00004141"/>
    </source>
</evidence>
<organism evidence="8 9">
    <name type="scientific">[Myrmecia] bisecta</name>
    <dbReference type="NCBI Taxonomy" id="41462"/>
    <lineage>
        <taxon>Eukaryota</taxon>
        <taxon>Viridiplantae</taxon>
        <taxon>Chlorophyta</taxon>
        <taxon>core chlorophytes</taxon>
        <taxon>Trebouxiophyceae</taxon>
        <taxon>Trebouxiales</taxon>
        <taxon>Trebouxiaceae</taxon>
        <taxon>Myrmecia</taxon>
    </lineage>
</organism>
<dbReference type="InterPro" id="IPR000620">
    <property type="entry name" value="EamA_dom"/>
</dbReference>
<feature type="transmembrane region" description="Helical" evidence="6">
    <location>
        <begin position="121"/>
        <end position="138"/>
    </location>
</feature>
<keyword evidence="9" id="KW-1185">Reference proteome</keyword>
<proteinExistence type="inferred from homology"/>
<evidence type="ECO:0000256" key="5">
    <source>
        <dbReference type="ARBA" id="ARBA00023136"/>
    </source>
</evidence>
<dbReference type="PANTHER" id="PTHR23051">
    <property type="entry name" value="SOLUTE CARRIER FAMILY 35, MEMBER F5"/>
    <property type="match status" value="1"/>
</dbReference>
<comment type="subcellular location">
    <subcellularLocation>
        <location evidence="1">Membrane</location>
        <topology evidence="1">Multi-pass membrane protein</topology>
    </subcellularLocation>
</comment>
<keyword evidence="5 6" id="KW-0472">Membrane</keyword>
<evidence type="ECO:0000256" key="3">
    <source>
        <dbReference type="ARBA" id="ARBA00022692"/>
    </source>
</evidence>
<evidence type="ECO:0000256" key="6">
    <source>
        <dbReference type="SAM" id="Phobius"/>
    </source>
</evidence>
<sequence>MPPISLWLGPQKQQRERVKGLLFILAVAVIWVVASFVVQGLEEHGLDPFLLSYIANSMFLVYLPVYMLYSRYQHSRAAKVHRGGRQSDTGVEVEADTTTLVAIEPDSGRALLEPASQHQTIKAALVVAPLWFMAQYTFNLSLSITTVTSNTILSSTSSLFTFGLACVLLHERFTPFKLVFIALTTAGTAIVTLITQWLYLASYVQLTTLTSRVLLITLCKGLFDNVLSDYLWARAVLLVGPTIATVGLSIQCSS</sequence>
<gene>
    <name evidence="8" type="ORF">WJX72_009645</name>
</gene>
<feature type="transmembrane region" description="Helical" evidence="6">
    <location>
        <begin position="20"/>
        <end position="38"/>
    </location>
</feature>
<comment type="caution">
    <text evidence="8">The sequence shown here is derived from an EMBL/GenBank/DDBJ whole genome shotgun (WGS) entry which is preliminary data.</text>
</comment>
<feature type="transmembrane region" description="Helical" evidence="6">
    <location>
        <begin position="231"/>
        <end position="250"/>
    </location>
</feature>
<feature type="transmembrane region" description="Helical" evidence="6">
    <location>
        <begin position="150"/>
        <end position="169"/>
    </location>
</feature>
<evidence type="ECO:0000256" key="2">
    <source>
        <dbReference type="ARBA" id="ARBA00007635"/>
    </source>
</evidence>
<dbReference type="EMBL" id="JALJOR010000008">
    <property type="protein sequence ID" value="KAK9813135.1"/>
    <property type="molecule type" value="Genomic_DNA"/>
</dbReference>
<feature type="domain" description="EamA" evidence="7">
    <location>
        <begin position="121"/>
        <end position="192"/>
    </location>
</feature>
<evidence type="ECO:0000313" key="9">
    <source>
        <dbReference type="Proteomes" id="UP001489004"/>
    </source>
</evidence>
<evidence type="ECO:0000259" key="7">
    <source>
        <dbReference type="Pfam" id="PF00892"/>
    </source>
</evidence>
<accession>A0AAW1PTQ5</accession>
<dbReference type="Pfam" id="PF00892">
    <property type="entry name" value="EamA"/>
    <property type="match status" value="1"/>
</dbReference>
<dbReference type="GO" id="GO:0016020">
    <property type="term" value="C:membrane"/>
    <property type="evidence" value="ECO:0007669"/>
    <property type="project" value="UniProtKB-SubCell"/>
</dbReference>
<reference evidence="8 9" key="1">
    <citation type="journal article" date="2024" name="Nat. Commun.">
        <title>Phylogenomics reveals the evolutionary origins of lichenization in chlorophyte algae.</title>
        <authorList>
            <person name="Puginier C."/>
            <person name="Libourel C."/>
            <person name="Otte J."/>
            <person name="Skaloud P."/>
            <person name="Haon M."/>
            <person name="Grisel S."/>
            <person name="Petersen M."/>
            <person name="Berrin J.G."/>
            <person name="Delaux P.M."/>
            <person name="Dal Grande F."/>
            <person name="Keller J."/>
        </authorList>
    </citation>
    <scope>NUCLEOTIDE SEQUENCE [LARGE SCALE GENOMIC DNA]</scope>
    <source>
        <strain evidence="8 9">SAG 2043</strain>
    </source>
</reference>
<dbReference type="PANTHER" id="PTHR23051:SF0">
    <property type="entry name" value="SOLUTE CARRIER FAMILY 35 MEMBER F5"/>
    <property type="match status" value="1"/>
</dbReference>
<keyword evidence="3 6" id="KW-0812">Transmembrane</keyword>
<dbReference type="InterPro" id="IPR037185">
    <property type="entry name" value="EmrE-like"/>
</dbReference>
<evidence type="ECO:0000313" key="8">
    <source>
        <dbReference type="EMBL" id="KAK9813135.1"/>
    </source>
</evidence>
<comment type="similarity">
    <text evidence="2">Belongs to the drug/metabolite transporter (DMT) superfamily. Plant drug/metabolite exporter (P-DME) (TC 2.A.7.4) family.</text>
</comment>
<name>A0AAW1PTQ5_9CHLO</name>
<keyword evidence="4 6" id="KW-1133">Transmembrane helix</keyword>